<sequence>MDSKPRSEIPLVIALLTSAASPDVQKDAVLSFFASDAGFKHPLCAIDPAPDSRQAILAVYRWYGVLSSNVDVEISTIVFDEQKLLLFLDVTQHFHVRGSPFAPHVGRLTIKLRLREELDGKYCIAFQENFFHPDEATALVFPLLAPVIYVFLGLAALFYVIASSTAGLLGIWSPVSKTRRRGGKMYLEGQLQTEM</sequence>
<dbReference type="InterPro" id="IPR057514">
    <property type="entry name" value="NTF2_SigF"/>
</dbReference>
<dbReference type="STRING" id="139825.A0A401GLH4"/>
<accession>A0A401GLH4</accession>
<organism evidence="3 4">
    <name type="scientific">Sparassis crispa</name>
    <dbReference type="NCBI Taxonomy" id="139825"/>
    <lineage>
        <taxon>Eukaryota</taxon>
        <taxon>Fungi</taxon>
        <taxon>Dikarya</taxon>
        <taxon>Basidiomycota</taxon>
        <taxon>Agaricomycotina</taxon>
        <taxon>Agaricomycetes</taxon>
        <taxon>Polyporales</taxon>
        <taxon>Sparassidaceae</taxon>
        <taxon>Sparassis</taxon>
    </lineage>
</organism>
<dbReference type="Pfam" id="PF24840">
    <property type="entry name" value="NTF2_SigF"/>
    <property type="match status" value="1"/>
</dbReference>
<dbReference type="PANTHER" id="PTHR35393:SF1">
    <property type="entry name" value="SNOAL-LIKE DOMAIN-CONTAINING PROTEIN"/>
    <property type="match status" value="1"/>
</dbReference>
<evidence type="ECO:0000259" key="2">
    <source>
        <dbReference type="Pfam" id="PF24840"/>
    </source>
</evidence>
<keyword evidence="1" id="KW-0812">Transmembrane</keyword>
<dbReference type="AlphaFoldDB" id="A0A401GLH4"/>
<evidence type="ECO:0000313" key="3">
    <source>
        <dbReference type="EMBL" id="GBE83028.1"/>
    </source>
</evidence>
<keyword evidence="4" id="KW-1185">Reference proteome</keyword>
<dbReference type="GeneID" id="38779945"/>
<dbReference type="InParanoid" id="A0A401GLH4"/>
<keyword evidence="1" id="KW-0472">Membrane</keyword>
<dbReference type="OrthoDB" id="2344312at2759"/>
<protein>
    <recommendedName>
        <fullName evidence="2">SigF-like NTF2-like domain-containing protein</fullName>
    </recommendedName>
</protein>
<comment type="caution">
    <text evidence="3">The sequence shown here is derived from an EMBL/GenBank/DDBJ whole genome shotgun (WGS) entry which is preliminary data.</text>
</comment>
<keyword evidence="1" id="KW-1133">Transmembrane helix</keyword>
<evidence type="ECO:0000256" key="1">
    <source>
        <dbReference type="SAM" id="Phobius"/>
    </source>
</evidence>
<reference evidence="3 4" key="1">
    <citation type="journal article" date="2018" name="Sci. Rep.">
        <title>Genome sequence of the cauliflower mushroom Sparassis crispa (Hanabiratake) and its association with beneficial usage.</title>
        <authorList>
            <person name="Kiyama R."/>
            <person name="Furutani Y."/>
            <person name="Kawaguchi K."/>
            <person name="Nakanishi T."/>
        </authorList>
    </citation>
    <scope>NUCLEOTIDE SEQUENCE [LARGE SCALE GENOMIC DNA]</scope>
</reference>
<dbReference type="PANTHER" id="PTHR35393">
    <property type="entry name" value="CHROMOSOME 1, WHOLE GENOME SHOTGUN SEQUENCE"/>
    <property type="match status" value="1"/>
</dbReference>
<gene>
    <name evidence="3" type="ORF">SCP_0500710</name>
</gene>
<feature type="domain" description="SigF-like NTF2-like" evidence="2">
    <location>
        <begin position="1"/>
        <end position="171"/>
    </location>
</feature>
<proteinExistence type="predicted"/>
<evidence type="ECO:0000313" key="4">
    <source>
        <dbReference type="Proteomes" id="UP000287166"/>
    </source>
</evidence>
<dbReference type="EMBL" id="BFAD01000005">
    <property type="protein sequence ID" value="GBE83028.1"/>
    <property type="molecule type" value="Genomic_DNA"/>
</dbReference>
<dbReference type="Proteomes" id="UP000287166">
    <property type="component" value="Unassembled WGS sequence"/>
</dbReference>
<dbReference type="RefSeq" id="XP_027613941.1">
    <property type="nucleotide sequence ID" value="XM_027758140.1"/>
</dbReference>
<feature type="transmembrane region" description="Helical" evidence="1">
    <location>
        <begin position="147"/>
        <end position="172"/>
    </location>
</feature>
<name>A0A401GLH4_9APHY</name>